<dbReference type="EMBL" id="FOSL01000065">
    <property type="protein sequence ID" value="SFL22506.1"/>
    <property type="molecule type" value="Genomic_DNA"/>
</dbReference>
<evidence type="ECO:0000313" key="2">
    <source>
        <dbReference type="Proteomes" id="UP000323300"/>
    </source>
</evidence>
<dbReference type="Proteomes" id="UP000323300">
    <property type="component" value="Unassembled WGS sequence"/>
</dbReference>
<dbReference type="InterPro" id="IPR014729">
    <property type="entry name" value="Rossmann-like_a/b/a_fold"/>
</dbReference>
<organism evidence="1 2">
    <name type="scientific">Neomesorhizobium albiziae</name>
    <dbReference type="NCBI Taxonomy" id="335020"/>
    <lineage>
        <taxon>Bacteria</taxon>
        <taxon>Pseudomonadati</taxon>
        <taxon>Pseudomonadota</taxon>
        <taxon>Alphaproteobacteria</taxon>
        <taxon>Hyphomicrobiales</taxon>
        <taxon>Phyllobacteriaceae</taxon>
        <taxon>Neomesorhizobium</taxon>
    </lineage>
</organism>
<keyword evidence="2" id="KW-1185">Reference proteome</keyword>
<gene>
    <name evidence="1" type="ORF">SAMN04488498_1659</name>
</gene>
<proteinExistence type="predicted"/>
<keyword evidence="1" id="KW-0436">Ligase</keyword>
<evidence type="ECO:0000313" key="1">
    <source>
        <dbReference type="EMBL" id="SFL22506.1"/>
    </source>
</evidence>
<protein>
    <submittedName>
        <fullName evidence="1">Pantoate-beta-alanine ligase</fullName>
    </submittedName>
</protein>
<reference evidence="1 2" key="1">
    <citation type="submission" date="2016-10" db="EMBL/GenBank/DDBJ databases">
        <authorList>
            <person name="Varghese N."/>
            <person name="Submissions S."/>
        </authorList>
    </citation>
    <scope>NUCLEOTIDE SEQUENCE [LARGE SCALE GENOMIC DNA]</scope>
    <source>
        <strain evidence="1 2">DSM 21822</strain>
    </source>
</reference>
<dbReference type="AlphaFoldDB" id="A0A1I4G0A1"/>
<dbReference type="InterPro" id="IPR003721">
    <property type="entry name" value="Pantoate_ligase"/>
</dbReference>
<dbReference type="Gene3D" id="3.40.50.620">
    <property type="entry name" value="HUPs"/>
    <property type="match status" value="1"/>
</dbReference>
<name>A0A1I4G0A1_9HYPH</name>
<accession>A0A1I4G0A1</accession>
<dbReference type="Pfam" id="PF02569">
    <property type="entry name" value="Pantoate_ligase"/>
    <property type="match status" value="1"/>
</dbReference>
<dbReference type="GO" id="GO:0004592">
    <property type="term" value="F:pantoate-beta-alanine ligase activity"/>
    <property type="evidence" value="ECO:0007669"/>
    <property type="project" value="InterPro"/>
</dbReference>
<sequence>MKGTSATRAALEKADRVVVTLFINPRQFNSAADHAAYPRTEEADAAKLAPLGAHCMRDSLGCECF</sequence>
<dbReference type="GO" id="GO:0015940">
    <property type="term" value="P:pantothenate biosynthetic process"/>
    <property type="evidence" value="ECO:0007669"/>
    <property type="project" value="InterPro"/>
</dbReference>
<dbReference type="SUPFAM" id="SSF52374">
    <property type="entry name" value="Nucleotidylyl transferase"/>
    <property type="match status" value="1"/>
</dbReference>